<protein>
    <submittedName>
        <fullName evidence="2">Uncharacterized protein</fullName>
    </submittedName>
</protein>
<sequence>VLELGSALYEEAYMTATLAGFATLTMLLGAVLLEPEERAHHH</sequence>
<dbReference type="AlphaFoldDB" id="A0A381Y589"/>
<gene>
    <name evidence="2" type="ORF">METZ01_LOCUS124676</name>
</gene>
<keyword evidence="1" id="KW-0472">Membrane</keyword>
<organism evidence="2">
    <name type="scientific">marine metagenome</name>
    <dbReference type="NCBI Taxonomy" id="408172"/>
    <lineage>
        <taxon>unclassified sequences</taxon>
        <taxon>metagenomes</taxon>
        <taxon>ecological metagenomes</taxon>
    </lineage>
</organism>
<name>A0A381Y589_9ZZZZ</name>
<keyword evidence="1" id="KW-0812">Transmembrane</keyword>
<evidence type="ECO:0000313" key="2">
    <source>
        <dbReference type="EMBL" id="SVA71822.1"/>
    </source>
</evidence>
<evidence type="ECO:0000256" key="1">
    <source>
        <dbReference type="SAM" id="Phobius"/>
    </source>
</evidence>
<keyword evidence="1" id="KW-1133">Transmembrane helix</keyword>
<accession>A0A381Y589</accession>
<feature type="transmembrane region" description="Helical" evidence="1">
    <location>
        <begin position="12"/>
        <end position="33"/>
    </location>
</feature>
<reference evidence="2" key="1">
    <citation type="submission" date="2018-05" db="EMBL/GenBank/DDBJ databases">
        <authorList>
            <person name="Lanie J.A."/>
            <person name="Ng W.-L."/>
            <person name="Kazmierczak K.M."/>
            <person name="Andrzejewski T.M."/>
            <person name="Davidsen T.M."/>
            <person name="Wayne K.J."/>
            <person name="Tettelin H."/>
            <person name="Glass J.I."/>
            <person name="Rusch D."/>
            <person name="Podicherti R."/>
            <person name="Tsui H.-C.T."/>
            <person name="Winkler M.E."/>
        </authorList>
    </citation>
    <scope>NUCLEOTIDE SEQUENCE</scope>
</reference>
<proteinExistence type="predicted"/>
<feature type="non-terminal residue" evidence="2">
    <location>
        <position position="1"/>
    </location>
</feature>
<dbReference type="EMBL" id="UINC01017353">
    <property type="protein sequence ID" value="SVA71822.1"/>
    <property type="molecule type" value="Genomic_DNA"/>
</dbReference>